<sequence>MASLRLLLPIAAILLLLLSLISFHSDPVLQCSDPPPILSRTPSHPLDPLTFDEIAAIRSILVSYPPFAAPNQFPAIHSISLDEPQKLIVLRWRPGYPLPPRRAIVTAYSPPGHTHLVSIDLISGRVLHHSTPSGFPFLTTDDMRRAIAAALNDPSFLQSLNTRGLSPSDVNCTPLAPGWFGPEEDHRRLIKVQCFAAAPNFYLRPIEGLTAIVDVDAALVIRISDSGPGIPISAGEDTDYRYSTQRNKPQSFANPINPVSLEQVAGPSYVIENGHVIKWAGWEFHLKPDARAGSVVSRARLRDPESGEWRSVMYQGFASELFVPYMDPSEGWYFKTYLDSGEYGFGLSSMPLVRLNDCPRDAHYMDAVFAGTDGSPFVRPDLICIFERYDGDVAWRHAETLLADADIREARPKITLVVRTAASVGNYDYIVDWEFQTDGIIKVKVSLSGMLLVKGTTYQNLSQVPKGEDLHGTLVTDNIIGVVHDHFLSFYMDMDIDGPDNSFAKLHMIKQETSPGESPRKSYMKVIRSIAKTEKDAQVKLSLYDPYEFHIINPSRTSGVGNPSGYKLVPSATAASLLDLDDPPQRRGAFTNNQIWVTPYNKSEQWAGGLFVYQGHGDDTLATWSDRDRGIKNTDIVLWYTLGFHHIPCQEDYPIMPTVSSSFELKPVNFFRRNPILRASPYTKDDLPVCSAMASI</sequence>
<proteinExistence type="predicted"/>
<evidence type="ECO:0000313" key="2">
    <source>
        <dbReference type="Proteomes" id="UP000827976"/>
    </source>
</evidence>
<keyword evidence="1" id="KW-0560">Oxidoreductase</keyword>
<dbReference type="EC" id="1.4.3.21" evidence="1"/>
<accession>A0ACB7WVQ6</accession>
<gene>
    <name evidence="1" type="ORF">IHE45_01G071600</name>
</gene>
<keyword evidence="2" id="KW-1185">Reference proteome</keyword>
<protein>
    <submittedName>
        <fullName evidence="1">Primary-amine oxidase protein</fullName>
        <ecNumber evidence="1">1.4.3.21</ecNumber>
    </submittedName>
</protein>
<dbReference type="Proteomes" id="UP000827976">
    <property type="component" value="Chromosome 1"/>
</dbReference>
<dbReference type="EMBL" id="CM037011">
    <property type="protein sequence ID" value="KAH7692508.1"/>
    <property type="molecule type" value="Genomic_DNA"/>
</dbReference>
<evidence type="ECO:0000313" key="1">
    <source>
        <dbReference type="EMBL" id="KAH7692508.1"/>
    </source>
</evidence>
<organism evidence="1 2">
    <name type="scientific">Dioscorea alata</name>
    <name type="common">Purple yam</name>
    <dbReference type="NCBI Taxonomy" id="55571"/>
    <lineage>
        <taxon>Eukaryota</taxon>
        <taxon>Viridiplantae</taxon>
        <taxon>Streptophyta</taxon>
        <taxon>Embryophyta</taxon>
        <taxon>Tracheophyta</taxon>
        <taxon>Spermatophyta</taxon>
        <taxon>Magnoliopsida</taxon>
        <taxon>Liliopsida</taxon>
        <taxon>Dioscoreales</taxon>
        <taxon>Dioscoreaceae</taxon>
        <taxon>Dioscorea</taxon>
    </lineage>
</organism>
<reference evidence="2" key="1">
    <citation type="journal article" date="2022" name="Nat. Commun.">
        <title>Chromosome evolution and the genetic basis of agronomically important traits in greater yam.</title>
        <authorList>
            <person name="Bredeson J.V."/>
            <person name="Lyons J.B."/>
            <person name="Oniyinde I.O."/>
            <person name="Okereke N.R."/>
            <person name="Kolade O."/>
            <person name="Nnabue I."/>
            <person name="Nwadili C.O."/>
            <person name="Hribova E."/>
            <person name="Parker M."/>
            <person name="Nwogha J."/>
            <person name="Shu S."/>
            <person name="Carlson J."/>
            <person name="Kariba R."/>
            <person name="Muthemba S."/>
            <person name="Knop K."/>
            <person name="Barton G.J."/>
            <person name="Sherwood A.V."/>
            <person name="Lopez-Montes A."/>
            <person name="Asiedu R."/>
            <person name="Jamnadass R."/>
            <person name="Muchugi A."/>
            <person name="Goodstein D."/>
            <person name="Egesi C.N."/>
            <person name="Featherston J."/>
            <person name="Asfaw A."/>
            <person name="Simpson G.G."/>
            <person name="Dolezel J."/>
            <person name="Hendre P.S."/>
            <person name="Van Deynze A."/>
            <person name="Kumar P.L."/>
            <person name="Obidiegwu J.E."/>
            <person name="Bhattacharjee R."/>
            <person name="Rokhsar D.S."/>
        </authorList>
    </citation>
    <scope>NUCLEOTIDE SEQUENCE [LARGE SCALE GENOMIC DNA]</scope>
    <source>
        <strain evidence="2">cv. TDa95/00328</strain>
    </source>
</reference>
<name>A0ACB7WVQ6_DIOAL</name>
<comment type="caution">
    <text evidence="1">The sequence shown here is derived from an EMBL/GenBank/DDBJ whole genome shotgun (WGS) entry which is preliminary data.</text>
</comment>